<dbReference type="AlphaFoldDB" id="A0AAD5QJG0"/>
<evidence type="ECO:0000313" key="1">
    <source>
        <dbReference type="EMBL" id="KAJ1351759.1"/>
    </source>
</evidence>
<gene>
    <name evidence="1" type="ORF">KIN20_007895</name>
</gene>
<reference evidence="1" key="1">
    <citation type="submission" date="2021-06" db="EMBL/GenBank/DDBJ databases">
        <title>Parelaphostrongylus tenuis whole genome reference sequence.</title>
        <authorList>
            <person name="Garwood T.J."/>
            <person name="Larsen P.A."/>
            <person name="Fountain-Jones N.M."/>
            <person name="Garbe J.R."/>
            <person name="Macchietto M.G."/>
            <person name="Kania S.A."/>
            <person name="Gerhold R.W."/>
            <person name="Richards J.E."/>
            <person name="Wolf T.M."/>
        </authorList>
    </citation>
    <scope>NUCLEOTIDE SEQUENCE</scope>
    <source>
        <strain evidence="1">MNPRO001-30</strain>
        <tissue evidence="1">Meninges</tissue>
    </source>
</reference>
<keyword evidence="2" id="KW-1185">Reference proteome</keyword>
<proteinExistence type="predicted"/>
<comment type="caution">
    <text evidence="1">The sequence shown here is derived from an EMBL/GenBank/DDBJ whole genome shotgun (WGS) entry which is preliminary data.</text>
</comment>
<dbReference type="Proteomes" id="UP001196413">
    <property type="component" value="Unassembled WGS sequence"/>
</dbReference>
<name>A0AAD5QJG0_PARTN</name>
<evidence type="ECO:0000313" key="2">
    <source>
        <dbReference type="Proteomes" id="UP001196413"/>
    </source>
</evidence>
<dbReference type="EMBL" id="JAHQIW010001222">
    <property type="protein sequence ID" value="KAJ1351759.1"/>
    <property type="molecule type" value="Genomic_DNA"/>
</dbReference>
<accession>A0AAD5QJG0</accession>
<protein>
    <submittedName>
        <fullName evidence="1">Uncharacterized protein</fullName>
    </submittedName>
</protein>
<organism evidence="1 2">
    <name type="scientific">Parelaphostrongylus tenuis</name>
    <name type="common">Meningeal worm</name>
    <dbReference type="NCBI Taxonomy" id="148309"/>
    <lineage>
        <taxon>Eukaryota</taxon>
        <taxon>Metazoa</taxon>
        <taxon>Ecdysozoa</taxon>
        <taxon>Nematoda</taxon>
        <taxon>Chromadorea</taxon>
        <taxon>Rhabditida</taxon>
        <taxon>Rhabditina</taxon>
        <taxon>Rhabditomorpha</taxon>
        <taxon>Strongyloidea</taxon>
        <taxon>Metastrongylidae</taxon>
        <taxon>Parelaphostrongylus</taxon>
    </lineage>
</organism>
<sequence length="102" mass="11570">MQLKDDCVSQSASSLPSARCVIFRERDDLMPLWQNFIPYTGAKNARRGQGLNKRSNVNKRSLVVFLANGVHKIAQERLTGASFISETDVDRDQEGKNEQRME</sequence>